<protein>
    <submittedName>
        <fullName evidence="1">Uncharacterized protein</fullName>
    </submittedName>
</protein>
<dbReference type="InterPro" id="IPR046251">
    <property type="entry name" value="DUF6284"/>
</dbReference>
<proteinExistence type="predicted"/>
<evidence type="ECO:0000313" key="1">
    <source>
        <dbReference type="EMBL" id="BAU84699.1"/>
    </source>
</evidence>
<dbReference type="EMBL" id="AP017424">
    <property type="protein sequence ID" value="BAU84699.1"/>
    <property type="molecule type" value="Genomic_DNA"/>
</dbReference>
<name>A0A160P069_STRLU</name>
<sequence length="99" mass="10802">MKSIAALQAVVTAFPSDDEPSDTELKTIELETPQIEADVFLLDLYLGDAELLDLYIGTLDGPANDLAERRLRRARRRVLAERRALTNRVAGQPPVGGAA</sequence>
<dbReference type="KEGG" id="slau:SLA_3795"/>
<keyword evidence="2" id="KW-1185">Reference proteome</keyword>
<dbReference type="AlphaFoldDB" id="A0A160P069"/>
<reference evidence="1 2" key="1">
    <citation type="journal article" date="2016" name="Genome Announc.">
        <title>Complete Genome Sequence of Thiostrepton-Producing Streptomyces laurentii ATCC 31255.</title>
        <authorList>
            <person name="Doi K."/>
            <person name="Fujino Y."/>
            <person name="Nagayoshi Y."/>
            <person name="Ohshima T."/>
            <person name="Ogata S."/>
        </authorList>
    </citation>
    <scope>NUCLEOTIDE SEQUENCE [LARGE SCALE GENOMIC DNA]</scope>
    <source>
        <strain evidence="1 2">ATCC 31255</strain>
    </source>
</reference>
<organism evidence="1 2">
    <name type="scientific">Streptomyces laurentii</name>
    <dbReference type="NCBI Taxonomy" id="39478"/>
    <lineage>
        <taxon>Bacteria</taxon>
        <taxon>Bacillati</taxon>
        <taxon>Actinomycetota</taxon>
        <taxon>Actinomycetes</taxon>
        <taxon>Kitasatosporales</taxon>
        <taxon>Streptomycetaceae</taxon>
        <taxon>Streptomyces</taxon>
    </lineage>
</organism>
<accession>A0A160P069</accession>
<dbReference type="Pfam" id="PF19801">
    <property type="entry name" value="DUF6284"/>
    <property type="match status" value="1"/>
</dbReference>
<dbReference type="Proteomes" id="UP000217676">
    <property type="component" value="Chromosome"/>
</dbReference>
<evidence type="ECO:0000313" key="2">
    <source>
        <dbReference type="Proteomes" id="UP000217676"/>
    </source>
</evidence>
<gene>
    <name evidence="1" type="ORF">SLA_3795</name>
</gene>